<feature type="transmembrane region" description="Helical" evidence="1">
    <location>
        <begin position="12"/>
        <end position="30"/>
    </location>
</feature>
<feature type="transmembrane region" description="Helical" evidence="1">
    <location>
        <begin position="50"/>
        <end position="68"/>
    </location>
</feature>
<evidence type="ECO:0000313" key="2">
    <source>
        <dbReference type="EMBL" id="OHA66701.1"/>
    </source>
</evidence>
<gene>
    <name evidence="2" type="ORF">A3C82_00555</name>
</gene>
<name>A0A1G2R3Q3_9BACT</name>
<evidence type="ECO:0000256" key="1">
    <source>
        <dbReference type="SAM" id="Phobius"/>
    </source>
</evidence>
<keyword evidence="1" id="KW-0812">Transmembrane</keyword>
<comment type="caution">
    <text evidence="2">The sequence shown here is derived from an EMBL/GenBank/DDBJ whole genome shotgun (WGS) entry which is preliminary data.</text>
</comment>
<evidence type="ECO:0000313" key="3">
    <source>
        <dbReference type="Proteomes" id="UP000176901"/>
    </source>
</evidence>
<proteinExistence type="predicted"/>
<reference evidence="2 3" key="1">
    <citation type="journal article" date="2016" name="Nat. Commun.">
        <title>Thousands of microbial genomes shed light on interconnected biogeochemical processes in an aquifer system.</title>
        <authorList>
            <person name="Anantharaman K."/>
            <person name="Brown C.T."/>
            <person name="Hug L.A."/>
            <person name="Sharon I."/>
            <person name="Castelle C.J."/>
            <person name="Probst A.J."/>
            <person name="Thomas B.C."/>
            <person name="Singh A."/>
            <person name="Wilkins M.J."/>
            <person name="Karaoz U."/>
            <person name="Brodie E.L."/>
            <person name="Williams K.H."/>
            <person name="Hubbard S.S."/>
            <person name="Banfield J.F."/>
        </authorList>
    </citation>
    <scope>NUCLEOTIDE SEQUENCE [LARGE SCALE GENOMIC DNA]</scope>
</reference>
<keyword evidence="1" id="KW-1133">Transmembrane helix</keyword>
<dbReference type="EMBL" id="MHTW01000027">
    <property type="protein sequence ID" value="OHA66701.1"/>
    <property type="molecule type" value="Genomic_DNA"/>
</dbReference>
<protein>
    <submittedName>
        <fullName evidence="2">Uncharacterized protein</fullName>
    </submittedName>
</protein>
<dbReference type="AlphaFoldDB" id="A0A1G2R3Q3"/>
<dbReference type="STRING" id="1802451.A3C82_00555"/>
<sequence>MPMLKNLYRLGRVRLFSPLGILIVSALILLDEARKQGYFFQTSDLFVPRMTHEKALVALFMIGAFVQYRRVRASKRKRNDGFPQKV</sequence>
<accession>A0A1G2R3Q3</accession>
<dbReference type="Proteomes" id="UP000176901">
    <property type="component" value="Unassembled WGS sequence"/>
</dbReference>
<keyword evidence="1" id="KW-0472">Membrane</keyword>
<organism evidence="2 3">
    <name type="scientific">Candidatus Wildermuthbacteria bacterium RIFCSPHIGHO2_02_FULL_47_12</name>
    <dbReference type="NCBI Taxonomy" id="1802451"/>
    <lineage>
        <taxon>Bacteria</taxon>
        <taxon>Candidatus Wildermuthiibacteriota</taxon>
    </lineage>
</organism>